<proteinExistence type="predicted"/>
<dbReference type="AlphaFoldDB" id="F0UVP6"/>
<gene>
    <name evidence="1" type="ORF">HCEG_09188</name>
</gene>
<dbReference type="Proteomes" id="UP000008142">
    <property type="component" value="Unassembled WGS sequence"/>
</dbReference>
<evidence type="ECO:0000313" key="2">
    <source>
        <dbReference type="Proteomes" id="UP000008142"/>
    </source>
</evidence>
<name>F0UVP6_AJEC8</name>
<reference evidence="2" key="1">
    <citation type="submission" date="2008-07" db="EMBL/GenBank/DDBJ databases">
        <title>Annotation of Ajellomyces capsulatus strain H88.</title>
        <authorList>
            <person name="Champion M."/>
            <person name="Cuomo C."/>
            <person name="Ma L.-J."/>
            <person name="Henn M.R."/>
            <person name="Sil A."/>
            <person name="Goldman B."/>
            <person name="Young S.K."/>
            <person name="Kodira C.D."/>
            <person name="Zeng Q."/>
            <person name="Koehrsen M."/>
            <person name="Alvarado L."/>
            <person name="Berlin A."/>
            <person name="Borenstein D."/>
            <person name="Chen Z."/>
            <person name="Engels R."/>
            <person name="Freedman E."/>
            <person name="Gellesch M."/>
            <person name="Goldberg J."/>
            <person name="Griggs A."/>
            <person name="Gujja S."/>
            <person name="Heiman D."/>
            <person name="Hepburn T."/>
            <person name="Howarth C."/>
            <person name="Jen D."/>
            <person name="Larson L."/>
            <person name="Lewis B."/>
            <person name="Mehta T."/>
            <person name="Park D."/>
            <person name="Pearson M."/>
            <person name="Roberts A."/>
            <person name="Saif S."/>
            <person name="Shea T."/>
            <person name="Shenoy N."/>
            <person name="Sisk P."/>
            <person name="Stolte C."/>
            <person name="Sykes S."/>
            <person name="Walk T."/>
            <person name="White J."/>
            <person name="Yandava C."/>
            <person name="Klein B."/>
            <person name="McEwen J.G."/>
            <person name="Puccia R."/>
            <person name="Goldman G.H."/>
            <person name="Felipe M.S."/>
            <person name="Nino-Vega G."/>
            <person name="San-Blas G."/>
            <person name="Taylor J."/>
            <person name="Mendoza L."/>
            <person name="Galagan J."/>
            <person name="Nusbaum C."/>
            <person name="Birren B."/>
        </authorList>
    </citation>
    <scope>NUCLEOTIDE SEQUENCE [LARGE SCALE GENOMIC DNA]</scope>
    <source>
        <strain evidence="2">H88</strain>
    </source>
</reference>
<evidence type="ECO:0000313" key="1">
    <source>
        <dbReference type="EMBL" id="EGC49973.1"/>
    </source>
</evidence>
<protein>
    <submittedName>
        <fullName evidence="1">Predicted protein</fullName>
    </submittedName>
</protein>
<organism evidence="2">
    <name type="scientific">Ajellomyces capsulatus (strain H88)</name>
    <name type="common">Darling's disease fungus</name>
    <name type="synonym">Histoplasma capsulatum</name>
    <dbReference type="NCBI Taxonomy" id="544711"/>
    <lineage>
        <taxon>Eukaryota</taxon>
        <taxon>Fungi</taxon>
        <taxon>Dikarya</taxon>
        <taxon>Ascomycota</taxon>
        <taxon>Pezizomycotina</taxon>
        <taxon>Eurotiomycetes</taxon>
        <taxon>Eurotiomycetidae</taxon>
        <taxon>Onygenales</taxon>
        <taxon>Ajellomycetaceae</taxon>
        <taxon>Histoplasma</taxon>
    </lineage>
</organism>
<dbReference type="EMBL" id="DS990644">
    <property type="protein sequence ID" value="EGC49973.1"/>
    <property type="molecule type" value="Genomic_DNA"/>
</dbReference>
<dbReference type="HOGENOM" id="CLU_1991986_0_0_1"/>
<sequence>MFTLQLLYRYSMNLRPEHQSLVDKPSAYGGRIKYGFSEVTGDVSSLWVSLSYPLAVTSFERQLKPKKGQMKLQQESGAKNIHASWTALLRPICDMRQKLRLPDCTRRWKVPGRAGLSTWPQEVEL</sequence>
<accession>F0UVP6</accession>